<accession>A0A0G4FRN4</accession>
<gene>
    <name evidence="8" type="ORF">Vbra_21611</name>
</gene>
<dbReference type="GO" id="GO:0003677">
    <property type="term" value="F:DNA binding"/>
    <property type="evidence" value="ECO:0007669"/>
    <property type="project" value="UniProtKB-KW"/>
</dbReference>
<proteinExistence type="predicted"/>
<organism evidence="8 9">
    <name type="scientific">Vitrella brassicaformis (strain CCMP3155)</name>
    <dbReference type="NCBI Taxonomy" id="1169540"/>
    <lineage>
        <taxon>Eukaryota</taxon>
        <taxon>Sar</taxon>
        <taxon>Alveolata</taxon>
        <taxon>Colpodellida</taxon>
        <taxon>Vitrellaceae</taxon>
        <taxon>Vitrella</taxon>
    </lineage>
</organism>
<dbReference type="GO" id="GO:0005634">
    <property type="term" value="C:nucleus"/>
    <property type="evidence" value="ECO:0007669"/>
    <property type="project" value="UniProtKB-SubCell"/>
</dbReference>
<feature type="region of interest" description="Disordered" evidence="6">
    <location>
        <begin position="367"/>
        <end position="513"/>
    </location>
</feature>
<evidence type="ECO:0000313" key="9">
    <source>
        <dbReference type="Proteomes" id="UP000041254"/>
    </source>
</evidence>
<feature type="domain" description="AP2/ERF" evidence="7">
    <location>
        <begin position="507"/>
        <end position="560"/>
    </location>
</feature>
<evidence type="ECO:0000256" key="3">
    <source>
        <dbReference type="ARBA" id="ARBA00023125"/>
    </source>
</evidence>
<evidence type="ECO:0000313" key="8">
    <source>
        <dbReference type="EMBL" id="CEM17319.1"/>
    </source>
</evidence>
<keyword evidence="9" id="KW-1185">Reference proteome</keyword>
<evidence type="ECO:0000256" key="1">
    <source>
        <dbReference type="ARBA" id="ARBA00004123"/>
    </source>
</evidence>
<comment type="subcellular location">
    <subcellularLocation>
        <location evidence="1">Nucleus</location>
    </subcellularLocation>
</comment>
<evidence type="ECO:0000259" key="7">
    <source>
        <dbReference type="Pfam" id="PF00847"/>
    </source>
</evidence>
<dbReference type="InterPro" id="IPR001471">
    <property type="entry name" value="AP2/ERF_dom"/>
</dbReference>
<feature type="compositionally biased region" description="Gly residues" evidence="6">
    <location>
        <begin position="371"/>
        <end position="381"/>
    </location>
</feature>
<feature type="compositionally biased region" description="Basic and acidic residues" evidence="6">
    <location>
        <begin position="246"/>
        <end position="258"/>
    </location>
</feature>
<feature type="compositionally biased region" description="Basic and acidic residues" evidence="6">
    <location>
        <begin position="626"/>
        <end position="641"/>
    </location>
</feature>
<dbReference type="PhylomeDB" id="A0A0G4FRN4"/>
<sequence>MELQGATGRSARDRAPSPIANRKAVDTPPPSPPPADGSSNHRSPAAAVGGPGDERNTVGQLLRTIRHKQDPGHKAYWAAYEGMQFSAEKMADGRHFLVTGWPSESGADQPLCVRAAVYRDSNGTVTGWELWRLTDMLAVVRAGSVDTDDRFEIVTDVVAGEERRVVQWRAPQRGRKPAVSRPRKHKKTASPWHDTGLGDRPKQRPSCDPSSLPSLDGDGDGRDGFLNHSRPLKRQRGPRGHGPAKRAQEHHGPHRELTSLDGLCGDELARILMRRMREEQPDDFPAPDRGGIGIAWRTNYTYEAYFWDNDTSTTVDLRQFPVGYGASPEAIFTAFREAVEYSNALHWSRGGDRAMAIDLSWLQRAQQGEGQMDGGMRGGQFGCSPPPQRRKRTKGPRDDPLLDPSPPSRPHGRREGDATMGRGGRQRNSVARAAGQSDSCDDHHDGSSSPSPQPRRRPKAVKRNGESLPAGDLPSSVYASNRQWAPDRDKKGSAKGTLITKSEHQSDVTGVQWQEEHQRWRATWYEKGDPKTKQKYFYVKDHGFDKAKTLAEQHRREMERTGRAATQKRSEHQSGVKGVSYQKGSNSWIASWHEGGKRKFKPFSVRQLGMEGAKQAAIAHRRAMKERHYTFKTRERRKADE</sequence>
<dbReference type="Gene3D" id="1.20.5.2050">
    <property type="match status" value="2"/>
</dbReference>
<dbReference type="EMBL" id="CDMY01000488">
    <property type="protein sequence ID" value="CEM17319.1"/>
    <property type="molecule type" value="Genomic_DNA"/>
</dbReference>
<dbReference type="AlphaFoldDB" id="A0A0G4FRN4"/>
<feature type="compositionally biased region" description="Basic residues" evidence="6">
    <location>
        <begin position="230"/>
        <end position="244"/>
    </location>
</feature>
<dbReference type="GO" id="GO:0003700">
    <property type="term" value="F:DNA-binding transcription factor activity"/>
    <property type="evidence" value="ECO:0007669"/>
    <property type="project" value="InterPro"/>
</dbReference>
<keyword evidence="3" id="KW-0238">DNA-binding</keyword>
<reference evidence="8 9" key="1">
    <citation type="submission" date="2014-11" db="EMBL/GenBank/DDBJ databases">
        <authorList>
            <person name="Zhu J."/>
            <person name="Qi W."/>
            <person name="Song R."/>
        </authorList>
    </citation>
    <scope>NUCLEOTIDE SEQUENCE [LARGE SCALE GENOMIC DNA]</scope>
</reference>
<keyword evidence="2" id="KW-0805">Transcription regulation</keyword>
<name>A0A0G4FRN4_VITBC</name>
<feature type="region of interest" description="Disordered" evidence="6">
    <location>
        <begin position="168"/>
        <end position="260"/>
    </location>
</feature>
<feature type="region of interest" description="Disordered" evidence="6">
    <location>
        <begin position="552"/>
        <end position="580"/>
    </location>
</feature>
<evidence type="ECO:0000256" key="5">
    <source>
        <dbReference type="ARBA" id="ARBA00023242"/>
    </source>
</evidence>
<dbReference type="Pfam" id="PF00847">
    <property type="entry name" value="AP2"/>
    <property type="match status" value="2"/>
</dbReference>
<feature type="region of interest" description="Disordered" evidence="6">
    <location>
        <begin position="620"/>
        <end position="641"/>
    </location>
</feature>
<dbReference type="VEuPathDB" id="CryptoDB:Vbra_21611"/>
<evidence type="ECO:0000256" key="4">
    <source>
        <dbReference type="ARBA" id="ARBA00023163"/>
    </source>
</evidence>
<dbReference type="InParanoid" id="A0A0G4FRN4"/>
<evidence type="ECO:0000256" key="2">
    <source>
        <dbReference type="ARBA" id="ARBA00023015"/>
    </source>
</evidence>
<feature type="domain" description="AP2/ERF" evidence="7">
    <location>
        <begin position="574"/>
        <end position="626"/>
    </location>
</feature>
<feature type="region of interest" description="Disordered" evidence="6">
    <location>
        <begin position="1"/>
        <end position="56"/>
    </location>
</feature>
<keyword evidence="5" id="KW-0539">Nucleus</keyword>
<keyword evidence="4" id="KW-0804">Transcription</keyword>
<feature type="compositionally biased region" description="Basic and acidic residues" evidence="6">
    <location>
        <begin position="552"/>
        <end position="574"/>
    </location>
</feature>
<feature type="compositionally biased region" description="Basic residues" evidence="6">
    <location>
        <begin position="172"/>
        <end position="188"/>
    </location>
</feature>
<dbReference type="Proteomes" id="UP000041254">
    <property type="component" value="Unassembled WGS sequence"/>
</dbReference>
<protein>
    <recommendedName>
        <fullName evidence="7">AP2/ERF domain-containing protein</fullName>
    </recommendedName>
</protein>
<feature type="compositionally biased region" description="Low complexity" evidence="6">
    <location>
        <begin position="204"/>
        <end position="216"/>
    </location>
</feature>
<evidence type="ECO:0000256" key="6">
    <source>
        <dbReference type="SAM" id="MobiDB-lite"/>
    </source>
</evidence>